<protein>
    <submittedName>
        <fullName evidence="1">Uncharacterized protein</fullName>
    </submittedName>
</protein>
<name>A0A8S5S3V0_9CAUD</name>
<sequence length="70" mass="7824">MPVDGQAPRRMISGAGERLKRPFAGARSCLSRVSEGSEVPLFSRLLRAPCFFLVEKLPLLLQESIKISYF</sequence>
<dbReference type="EMBL" id="BK032514">
    <property type="protein sequence ID" value="DAF45491.1"/>
    <property type="molecule type" value="Genomic_DNA"/>
</dbReference>
<proteinExistence type="predicted"/>
<reference evidence="1" key="1">
    <citation type="journal article" date="2021" name="Proc. Natl. Acad. Sci. U.S.A.">
        <title>A Catalog of Tens of Thousands of Viruses from Human Metagenomes Reveals Hidden Associations with Chronic Diseases.</title>
        <authorList>
            <person name="Tisza M.J."/>
            <person name="Buck C.B."/>
        </authorList>
    </citation>
    <scope>NUCLEOTIDE SEQUENCE</scope>
    <source>
        <strain evidence="1">CtBLh2</strain>
    </source>
</reference>
<accession>A0A8S5S3V0</accession>
<evidence type="ECO:0000313" key="1">
    <source>
        <dbReference type="EMBL" id="DAF45491.1"/>
    </source>
</evidence>
<organism evidence="1">
    <name type="scientific">Siphoviridae sp. ctBLh2</name>
    <dbReference type="NCBI Taxonomy" id="2827803"/>
    <lineage>
        <taxon>Viruses</taxon>
        <taxon>Duplodnaviria</taxon>
        <taxon>Heunggongvirae</taxon>
        <taxon>Uroviricota</taxon>
        <taxon>Caudoviricetes</taxon>
    </lineage>
</organism>